<reference evidence="1" key="1">
    <citation type="submission" date="2014-09" db="EMBL/GenBank/DDBJ databases">
        <authorList>
            <person name="Magalhaes I.L.F."/>
            <person name="Oliveira U."/>
            <person name="Santos F.R."/>
            <person name="Vidigal T.H.D.A."/>
            <person name="Brescovit A.D."/>
            <person name="Santos A.J."/>
        </authorList>
    </citation>
    <scope>NUCLEOTIDE SEQUENCE</scope>
    <source>
        <tissue evidence="1">Shoot tissue taken approximately 20 cm above the soil surface</tissue>
    </source>
</reference>
<reference evidence="1" key="2">
    <citation type="journal article" date="2015" name="Data Brief">
        <title>Shoot transcriptome of the giant reed, Arundo donax.</title>
        <authorList>
            <person name="Barrero R.A."/>
            <person name="Guerrero F.D."/>
            <person name="Moolhuijzen P."/>
            <person name="Goolsby J.A."/>
            <person name="Tidwell J."/>
            <person name="Bellgard S.E."/>
            <person name="Bellgard M.I."/>
        </authorList>
    </citation>
    <scope>NUCLEOTIDE SEQUENCE</scope>
    <source>
        <tissue evidence="1">Shoot tissue taken approximately 20 cm above the soil surface</tissue>
    </source>
</reference>
<dbReference type="AlphaFoldDB" id="A0A0A9ER41"/>
<accession>A0A0A9ER41</accession>
<organism evidence="1">
    <name type="scientific">Arundo donax</name>
    <name type="common">Giant reed</name>
    <name type="synonym">Donax arundinaceus</name>
    <dbReference type="NCBI Taxonomy" id="35708"/>
    <lineage>
        <taxon>Eukaryota</taxon>
        <taxon>Viridiplantae</taxon>
        <taxon>Streptophyta</taxon>
        <taxon>Embryophyta</taxon>
        <taxon>Tracheophyta</taxon>
        <taxon>Spermatophyta</taxon>
        <taxon>Magnoliopsida</taxon>
        <taxon>Liliopsida</taxon>
        <taxon>Poales</taxon>
        <taxon>Poaceae</taxon>
        <taxon>PACMAD clade</taxon>
        <taxon>Arundinoideae</taxon>
        <taxon>Arundineae</taxon>
        <taxon>Arundo</taxon>
    </lineage>
</organism>
<dbReference type="EMBL" id="GBRH01194787">
    <property type="protein sequence ID" value="JAE03109.1"/>
    <property type="molecule type" value="Transcribed_RNA"/>
</dbReference>
<dbReference type="EMBL" id="GBRH01194701">
    <property type="protein sequence ID" value="JAE03195.1"/>
    <property type="molecule type" value="Transcribed_RNA"/>
</dbReference>
<name>A0A0A9ER41_ARUDO</name>
<evidence type="ECO:0000313" key="1">
    <source>
        <dbReference type="EMBL" id="JAE03195.1"/>
    </source>
</evidence>
<sequence>MENTTKLSVYKKECNQRLKHIHKSEYTSNVNNGEKNIQVPDKNHTLKYHSCRRKNQYIHQVEQLQHQRHLHRFHSAPS</sequence>
<proteinExistence type="predicted"/>
<protein>
    <submittedName>
        <fullName evidence="1">Uncharacterized protein</fullName>
    </submittedName>
</protein>